<keyword evidence="4" id="KW-0804">Transcription</keyword>
<dbReference type="Gene3D" id="1.10.601.10">
    <property type="entry name" value="RNA Polymerase Primary Sigma Factor"/>
    <property type="match status" value="1"/>
</dbReference>
<dbReference type="SUPFAM" id="SSF88946">
    <property type="entry name" value="Sigma2 domain of RNA polymerase sigma factors"/>
    <property type="match status" value="1"/>
</dbReference>
<dbReference type="PRINTS" id="PR00046">
    <property type="entry name" value="SIGMA70FCT"/>
</dbReference>
<dbReference type="EMBL" id="JPIU01000050">
    <property type="protein sequence ID" value="KIO42699.1"/>
    <property type="molecule type" value="Genomic_DNA"/>
</dbReference>
<dbReference type="GO" id="GO:0003677">
    <property type="term" value="F:DNA binding"/>
    <property type="evidence" value="ECO:0007669"/>
    <property type="project" value="UniProtKB-KW"/>
</dbReference>
<feature type="domain" description="RNA polymerase sigma-70 region 3" evidence="6">
    <location>
        <begin position="135"/>
        <end position="192"/>
    </location>
</feature>
<dbReference type="SUPFAM" id="SSF88659">
    <property type="entry name" value="Sigma3 and sigma4 domains of RNA polymerase sigma factors"/>
    <property type="match status" value="2"/>
</dbReference>
<dbReference type="InterPro" id="IPR007627">
    <property type="entry name" value="RNA_pol_sigma70_r2"/>
</dbReference>
<keyword evidence="2" id="KW-0731">Sigma factor</keyword>
<dbReference type="InterPro" id="IPR013324">
    <property type="entry name" value="RNA_pol_sigma_r3/r4-like"/>
</dbReference>
<dbReference type="AlphaFoldDB" id="A0A0C3RD97"/>
<evidence type="ECO:0000256" key="4">
    <source>
        <dbReference type="ARBA" id="ARBA00023163"/>
    </source>
</evidence>
<reference evidence="9 10" key="1">
    <citation type="submission" date="2014-07" db="EMBL/GenBank/DDBJ databases">
        <title>Porphyromonadaceae bacterium OUH 308042 = ATCC BAA-2681 = DSM 28342 draft genome.</title>
        <authorList>
            <person name="Sydenham T.V."/>
            <person name="Hasman H."/>
            <person name="Justensen U.S."/>
        </authorList>
    </citation>
    <scope>NUCLEOTIDE SEQUENCE [LARGE SCALE GENOMIC DNA]</scope>
    <source>
        <strain evidence="9 10">OUH 308042</strain>
    </source>
</reference>
<proteinExistence type="predicted"/>
<dbReference type="GO" id="GO:0006352">
    <property type="term" value="P:DNA-templated transcription initiation"/>
    <property type="evidence" value="ECO:0007669"/>
    <property type="project" value="InterPro"/>
</dbReference>
<dbReference type="Pfam" id="PF04545">
    <property type="entry name" value="Sigma70_r4"/>
    <property type="match status" value="1"/>
</dbReference>
<evidence type="ECO:0000256" key="1">
    <source>
        <dbReference type="ARBA" id="ARBA00023015"/>
    </source>
</evidence>
<dbReference type="Pfam" id="PF04539">
    <property type="entry name" value="Sigma70_r3"/>
    <property type="match status" value="1"/>
</dbReference>
<evidence type="ECO:0000256" key="3">
    <source>
        <dbReference type="ARBA" id="ARBA00023125"/>
    </source>
</evidence>
<dbReference type="InterPro" id="IPR007624">
    <property type="entry name" value="RNA_pol_sigma70_r3"/>
</dbReference>
<comment type="caution">
    <text evidence="9">The sequence shown here is derived from an EMBL/GenBank/DDBJ whole genome shotgun (WGS) entry which is preliminary data.</text>
</comment>
<keyword evidence="10" id="KW-1185">Reference proteome</keyword>
<dbReference type="Pfam" id="PF04542">
    <property type="entry name" value="Sigma70_r2"/>
    <property type="match status" value="1"/>
</dbReference>
<dbReference type="InterPro" id="IPR000943">
    <property type="entry name" value="RNA_pol_sigma70"/>
</dbReference>
<dbReference type="NCBIfam" id="TIGR02937">
    <property type="entry name" value="sigma70-ECF"/>
    <property type="match status" value="1"/>
</dbReference>
<dbReference type="Pfam" id="PF00140">
    <property type="entry name" value="Sigma70_r1_2"/>
    <property type="match status" value="1"/>
</dbReference>
<dbReference type="InterPro" id="IPR009042">
    <property type="entry name" value="RNA_pol_sigma70_r1_2"/>
</dbReference>
<keyword evidence="1" id="KW-0805">Transcription regulation</keyword>
<dbReference type="InterPro" id="IPR007630">
    <property type="entry name" value="RNA_pol_sigma70_r4"/>
</dbReference>
<evidence type="ECO:0000313" key="10">
    <source>
        <dbReference type="Proteomes" id="UP000031980"/>
    </source>
</evidence>
<dbReference type="InterPro" id="IPR036388">
    <property type="entry name" value="WH-like_DNA-bd_sf"/>
</dbReference>
<accession>A0A0C3RD97</accession>
<dbReference type="OrthoDB" id="9809557at2"/>
<dbReference type="Proteomes" id="UP000031980">
    <property type="component" value="Unassembled WGS sequence"/>
</dbReference>
<dbReference type="PANTHER" id="PTHR30603:SF47">
    <property type="entry name" value="RNA POLYMERASE SIGMA FACTOR SIGD, CHLOROPLASTIC"/>
    <property type="match status" value="1"/>
</dbReference>
<evidence type="ECO:0000256" key="2">
    <source>
        <dbReference type="ARBA" id="ARBA00023082"/>
    </source>
</evidence>
<dbReference type="Gene3D" id="1.10.10.10">
    <property type="entry name" value="Winged helix-like DNA-binding domain superfamily/Winged helix DNA-binding domain"/>
    <property type="match status" value="2"/>
</dbReference>
<evidence type="ECO:0000259" key="8">
    <source>
        <dbReference type="Pfam" id="PF04545"/>
    </source>
</evidence>
<sequence length="289" mass="33028">MRQLKISKQITGRESFSIEKYLQEIGKIEMLAPDEEAMLAKRIRSGDKEAREILVMSNLRFVVSVAKQYQNHGLALDDLINEGNLGLIKAAECFDETKGFKFISYAVWWIRQSILQAIAENARLVRLPLNKISSINKVNRYFFRLEQEYQREPTVEEIAAQMDVAPEEVRESFKISGKPISMDAPLSSESDAVTMYDVFVPGDNVIPEAEQKLNADSLKTEIDRSLAILQDRDALIIRMYYGLGGFQSMSLEEIGNHLGLTSERVRQIKSKAIKRLKTTCRNKRLKTYL</sequence>
<keyword evidence="3" id="KW-0238">DNA-binding</keyword>
<dbReference type="GO" id="GO:0016987">
    <property type="term" value="F:sigma factor activity"/>
    <property type="evidence" value="ECO:0007669"/>
    <property type="project" value="UniProtKB-KW"/>
</dbReference>
<protein>
    <submittedName>
        <fullName evidence="9">RNA polymerase sigma factor rpoD</fullName>
    </submittedName>
</protein>
<organism evidence="9 10">
    <name type="scientific">Sanguibacteroides justesenii</name>
    <dbReference type="NCBI Taxonomy" id="1547597"/>
    <lineage>
        <taxon>Bacteria</taxon>
        <taxon>Pseudomonadati</taxon>
        <taxon>Bacteroidota</taxon>
        <taxon>Bacteroidia</taxon>
        <taxon>Bacteroidales</taxon>
        <taxon>Porphyromonadaceae</taxon>
        <taxon>Sanguibacteroides</taxon>
    </lineage>
</organism>
<name>A0A0C3RD97_9PORP</name>
<dbReference type="InterPro" id="IPR014284">
    <property type="entry name" value="RNA_pol_sigma-70_dom"/>
</dbReference>
<feature type="domain" description="RNA polymerase sigma-70 region 2" evidence="7">
    <location>
        <begin position="54"/>
        <end position="123"/>
    </location>
</feature>
<feature type="domain" description="RNA polymerase sigma-70 region 4" evidence="8">
    <location>
        <begin position="226"/>
        <end position="277"/>
    </location>
</feature>
<dbReference type="RefSeq" id="WP_041505571.1">
    <property type="nucleotide sequence ID" value="NZ_JPIU01000050.1"/>
</dbReference>
<dbReference type="PANTHER" id="PTHR30603">
    <property type="entry name" value="RNA POLYMERASE SIGMA FACTOR RPO"/>
    <property type="match status" value="1"/>
</dbReference>
<evidence type="ECO:0000259" key="6">
    <source>
        <dbReference type="Pfam" id="PF04539"/>
    </source>
</evidence>
<dbReference type="CDD" id="cd06171">
    <property type="entry name" value="Sigma70_r4"/>
    <property type="match status" value="1"/>
</dbReference>
<dbReference type="PIRSF" id="PIRSF000770">
    <property type="entry name" value="RNA_pol_sigma-SigE/K"/>
    <property type="match status" value="1"/>
</dbReference>
<dbReference type="InterPro" id="IPR013325">
    <property type="entry name" value="RNA_pol_sigma_r2"/>
</dbReference>
<gene>
    <name evidence="9" type="ORF">BA92_14185</name>
</gene>
<evidence type="ECO:0000259" key="5">
    <source>
        <dbReference type="Pfam" id="PF00140"/>
    </source>
</evidence>
<evidence type="ECO:0000313" key="9">
    <source>
        <dbReference type="EMBL" id="KIO42699.1"/>
    </source>
</evidence>
<dbReference type="InterPro" id="IPR050239">
    <property type="entry name" value="Sigma-70_RNA_pol_init_factors"/>
</dbReference>
<evidence type="ECO:0000259" key="7">
    <source>
        <dbReference type="Pfam" id="PF04542"/>
    </source>
</evidence>
<feature type="domain" description="RNA polymerase sigma-70 region 1.2" evidence="5">
    <location>
        <begin position="17"/>
        <end position="49"/>
    </location>
</feature>